<keyword evidence="11" id="KW-1185">Reference proteome</keyword>
<comment type="caution">
    <text evidence="10">The sequence shown here is derived from an EMBL/GenBank/DDBJ whole genome shotgun (WGS) entry which is preliminary data.</text>
</comment>
<dbReference type="InterPro" id="IPR003753">
    <property type="entry name" value="Exonuc_VII_L"/>
</dbReference>
<feature type="domain" description="OB-fold nucleic acid binding" evidence="9">
    <location>
        <begin position="28"/>
        <end position="119"/>
    </location>
</feature>
<protein>
    <recommendedName>
        <fullName evidence="5">Exodeoxyribonuclease 7 large subunit</fullName>
        <ecNumber evidence="5">3.1.11.6</ecNumber>
    </recommendedName>
    <alternativeName>
        <fullName evidence="5">Exodeoxyribonuclease VII large subunit</fullName>
        <shortName evidence="5">Exonuclease VII large subunit</shortName>
    </alternativeName>
</protein>
<feature type="region of interest" description="Disordered" evidence="7">
    <location>
        <begin position="1"/>
        <end position="26"/>
    </location>
</feature>
<dbReference type="PANTHER" id="PTHR30008:SF0">
    <property type="entry name" value="EXODEOXYRIBONUCLEASE 7 LARGE SUBUNIT"/>
    <property type="match status" value="1"/>
</dbReference>
<accession>A0ABN2UWF4</accession>
<evidence type="ECO:0000259" key="8">
    <source>
        <dbReference type="Pfam" id="PF02601"/>
    </source>
</evidence>
<name>A0ABN2UWF4_9MICC</name>
<dbReference type="Pfam" id="PF02601">
    <property type="entry name" value="Exonuc_VII_L"/>
    <property type="match status" value="1"/>
</dbReference>
<dbReference type="HAMAP" id="MF_00378">
    <property type="entry name" value="Exonuc_7_L"/>
    <property type="match status" value="1"/>
</dbReference>
<evidence type="ECO:0000256" key="6">
    <source>
        <dbReference type="RuleBase" id="RU004355"/>
    </source>
</evidence>
<comment type="subunit">
    <text evidence="5">Heterooligomer composed of large and small subunits.</text>
</comment>
<evidence type="ECO:0000256" key="4">
    <source>
        <dbReference type="ARBA" id="ARBA00022839"/>
    </source>
</evidence>
<evidence type="ECO:0000313" key="11">
    <source>
        <dbReference type="Proteomes" id="UP001501461"/>
    </source>
</evidence>
<keyword evidence="1 5" id="KW-0963">Cytoplasm</keyword>
<evidence type="ECO:0000313" key="10">
    <source>
        <dbReference type="EMBL" id="GAA2044037.1"/>
    </source>
</evidence>
<keyword evidence="4 5" id="KW-0269">Exonuclease</keyword>
<dbReference type="EC" id="3.1.11.6" evidence="5"/>
<evidence type="ECO:0000259" key="9">
    <source>
        <dbReference type="Pfam" id="PF13742"/>
    </source>
</evidence>
<feature type="domain" description="Exonuclease VII large subunit C-terminal" evidence="8">
    <location>
        <begin position="142"/>
        <end position="364"/>
    </location>
</feature>
<dbReference type="EMBL" id="BAAAMN010000051">
    <property type="protein sequence ID" value="GAA2044037.1"/>
    <property type="molecule type" value="Genomic_DNA"/>
</dbReference>
<comment type="function">
    <text evidence="5">Bidirectionally degrades single-stranded DNA into large acid-insoluble oligonucleotides, which are then degraded further into small acid-soluble oligonucleotides.</text>
</comment>
<feature type="compositionally biased region" description="Low complexity" evidence="7">
    <location>
        <begin position="7"/>
        <end position="22"/>
    </location>
</feature>
<dbReference type="Pfam" id="PF13742">
    <property type="entry name" value="tRNA_anti_2"/>
    <property type="match status" value="1"/>
</dbReference>
<evidence type="ECO:0000256" key="5">
    <source>
        <dbReference type="HAMAP-Rule" id="MF_00378"/>
    </source>
</evidence>
<proteinExistence type="inferred from homology"/>
<dbReference type="InterPro" id="IPR025824">
    <property type="entry name" value="OB-fold_nuc-bd_dom"/>
</dbReference>
<dbReference type="CDD" id="cd04489">
    <property type="entry name" value="ExoVII_LU_OBF"/>
    <property type="match status" value="1"/>
</dbReference>
<comment type="catalytic activity">
    <reaction evidence="5 6">
        <text>Exonucleolytic cleavage in either 5'- to 3'- or 3'- to 5'-direction to yield nucleoside 5'-phosphates.</text>
        <dbReference type="EC" id="3.1.11.6"/>
    </reaction>
</comment>
<evidence type="ECO:0000256" key="2">
    <source>
        <dbReference type="ARBA" id="ARBA00022722"/>
    </source>
</evidence>
<evidence type="ECO:0000256" key="3">
    <source>
        <dbReference type="ARBA" id="ARBA00022801"/>
    </source>
</evidence>
<dbReference type="Proteomes" id="UP001501461">
    <property type="component" value="Unassembled WGS sequence"/>
</dbReference>
<evidence type="ECO:0000256" key="1">
    <source>
        <dbReference type="ARBA" id="ARBA00022490"/>
    </source>
</evidence>
<gene>
    <name evidence="5 10" type="primary">xseA</name>
    <name evidence="10" type="ORF">GCM10009720_26140</name>
</gene>
<reference evidence="10 11" key="1">
    <citation type="journal article" date="2019" name="Int. J. Syst. Evol. Microbiol.">
        <title>The Global Catalogue of Microorganisms (GCM) 10K type strain sequencing project: providing services to taxonomists for standard genome sequencing and annotation.</title>
        <authorList>
            <consortium name="The Broad Institute Genomics Platform"/>
            <consortium name="The Broad Institute Genome Sequencing Center for Infectious Disease"/>
            <person name="Wu L."/>
            <person name="Ma J."/>
        </authorList>
    </citation>
    <scope>NUCLEOTIDE SEQUENCE [LARGE SCALE GENOMIC DNA]</scope>
    <source>
        <strain evidence="10 11">JCM 13595</strain>
    </source>
</reference>
<comment type="subcellular location">
    <subcellularLocation>
        <location evidence="5 6">Cytoplasm</location>
    </subcellularLocation>
</comment>
<dbReference type="InterPro" id="IPR020579">
    <property type="entry name" value="Exonuc_VII_lsu_C"/>
</dbReference>
<dbReference type="RefSeq" id="WP_343959453.1">
    <property type="nucleotide sequence ID" value="NZ_BAAAMN010000051.1"/>
</dbReference>
<comment type="similarity">
    <text evidence="5 6">Belongs to the XseA family.</text>
</comment>
<keyword evidence="3 5" id="KW-0378">Hydrolase</keyword>
<dbReference type="PANTHER" id="PTHR30008">
    <property type="entry name" value="EXODEOXYRIBONUCLEASE 7 LARGE SUBUNIT"/>
    <property type="match status" value="1"/>
</dbReference>
<sequence length="426" mass="46602">MTEHTPAHSSPAQPQQAADTSAENPWPLARLSDNLKRYIERVSPTWVEGQLIEHRISRGHAWMTMRDLDVEMSLPVVAWARTARTLDSSITEGSRVVALVKPNFYTKTGRLTMVVNDMRPVGIGELLARVERLRRALAEEGLFAPERKKPLPVLPNRIGLITGRDSDAMHDVQRNVLLRWPGATFEVVHAAMQGPQVGTEVAAALHRLDENPAVDVIVVARGGGALEEVILPFSDEGLVRTAADLTTPLVSAIGHEADRPVLDDVADFRASTPTDAAKNIVPDAAVELGAIADTRVRMAQAVQRLVDVQGQQIAQLRSRPVMAQPSTMITTRSDEIHQMLSRVRATFAHQLDRGSDQIGQLKARVRSLSPQQTLNRGYAVVQRHNTILRSVNDVGVGDELDILVAAGRLSATTTAVTDTTQEQPRD</sequence>
<keyword evidence="2 5" id="KW-0540">Nuclease</keyword>
<dbReference type="NCBIfam" id="TIGR00237">
    <property type="entry name" value="xseA"/>
    <property type="match status" value="1"/>
</dbReference>
<evidence type="ECO:0000256" key="7">
    <source>
        <dbReference type="SAM" id="MobiDB-lite"/>
    </source>
</evidence>
<organism evidence="10 11">
    <name type="scientific">Yaniella flava</name>
    <dbReference type="NCBI Taxonomy" id="287930"/>
    <lineage>
        <taxon>Bacteria</taxon>
        <taxon>Bacillati</taxon>
        <taxon>Actinomycetota</taxon>
        <taxon>Actinomycetes</taxon>
        <taxon>Micrococcales</taxon>
        <taxon>Micrococcaceae</taxon>
        <taxon>Yaniella</taxon>
    </lineage>
</organism>